<keyword evidence="2" id="KW-1185">Reference proteome</keyword>
<protein>
    <submittedName>
        <fullName evidence="1">Uncharacterized protein</fullName>
    </submittedName>
</protein>
<accession>A0A8X6V6B2</accession>
<name>A0A8X6V6B2_TRICX</name>
<evidence type="ECO:0000313" key="1">
    <source>
        <dbReference type="EMBL" id="GFX96078.1"/>
    </source>
</evidence>
<sequence length="106" mass="12134">MYPDQKGHQMSGTIGYAINYRGACRPEPWPLGTPRYVTAFIETGFKLRIHQTTALNCIKRLDFVSKLCLSATRIKRKKFNGQNFDMFLKSCSSQKGTDFGSFGDWR</sequence>
<dbReference type="Proteomes" id="UP000887159">
    <property type="component" value="Unassembled WGS sequence"/>
</dbReference>
<proteinExistence type="predicted"/>
<dbReference type="AlphaFoldDB" id="A0A8X6V6B2"/>
<organism evidence="1 2">
    <name type="scientific">Trichonephila clavipes</name>
    <name type="common">Golden silk orbweaver</name>
    <name type="synonym">Nephila clavipes</name>
    <dbReference type="NCBI Taxonomy" id="2585209"/>
    <lineage>
        <taxon>Eukaryota</taxon>
        <taxon>Metazoa</taxon>
        <taxon>Ecdysozoa</taxon>
        <taxon>Arthropoda</taxon>
        <taxon>Chelicerata</taxon>
        <taxon>Arachnida</taxon>
        <taxon>Araneae</taxon>
        <taxon>Araneomorphae</taxon>
        <taxon>Entelegynae</taxon>
        <taxon>Araneoidea</taxon>
        <taxon>Nephilidae</taxon>
        <taxon>Trichonephila</taxon>
    </lineage>
</organism>
<dbReference type="EMBL" id="BMAU01021190">
    <property type="protein sequence ID" value="GFX96078.1"/>
    <property type="molecule type" value="Genomic_DNA"/>
</dbReference>
<comment type="caution">
    <text evidence="1">The sequence shown here is derived from an EMBL/GenBank/DDBJ whole genome shotgun (WGS) entry which is preliminary data.</text>
</comment>
<reference evidence="1" key="1">
    <citation type="submission" date="2020-08" db="EMBL/GenBank/DDBJ databases">
        <title>Multicomponent nature underlies the extraordinary mechanical properties of spider dragline silk.</title>
        <authorList>
            <person name="Kono N."/>
            <person name="Nakamura H."/>
            <person name="Mori M."/>
            <person name="Yoshida Y."/>
            <person name="Ohtoshi R."/>
            <person name="Malay A.D."/>
            <person name="Moran D.A.P."/>
            <person name="Tomita M."/>
            <person name="Numata K."/>
            <person name="Arakawa K."/>
        </authorList>
    </citation>
    <scope>NUCLEOTIDE SEQUENCE</scope>
</reference>
<gene>
    <name evidence="1" type="ORF">TNCV_2289681</name>
</gene>
<evidence type="ECO:0000313" key="2">
    <source>
        <dbReference type="Proteomes" id="UP000887159"/>
    </source>
</evidence>